<dbReference type="InterPro" id="IPR002802">
    <property type="entry name" value="Endo_dU"/>
</dbReference>
<dbReference type="Gene3D" id="3.30.2170.10">
    <property type="entry name" value="archaeoglobus fulgidus dsm 4304 superfamily"/>
    <property type="match status" value="1"/>
</dbReference>
<protein>
    <recommendedName>
        <fullName evidence="1">UPF0215 protein P0O15_08235</fullName>
    </recommendedName>
</protein>
<dbReference type="RefSeq" id="WP_316966896.1">
    <property type="nucleotide sequence ID" value="NZ_JARFPK010000028.1"/>
</dbReference>
<dbReference type="Proteomes" id="UP001220010">
    <property type="component" value="Unassembled WGS sequence"/>
</dbReference>
<dbReference type="PANTHER" id="PTHR39518">
    <property type="entry name" value="UPF0215 PROTEIN MJ1150"/>
    <property type="match status" value="1"/>
</dbReference>
<keyword evidence="3" id="KW-1185">Reference proteome</keyword>
<sequence length="198" mass="21940">MVLRVQKMGVRVLGIAESFRMTAPESILAGVVMRRDLRVDGFGFSRISVGGDDATEGILDIYRGLKRADINALLLNGSVISWFNIVDLDRLREETSLPVVSLTYQESEGLEGCIRERFAHPEEKIDIYRRLGPREAVRLKTGFLVYVRSLGATAEETRGLLNSFTLEGKVPEPLRVARLLARSMMRGQMTGGRSAGGI</sequence>
<gene>
    <name evidence="2" type="ORF">P0O15_08235</name>
</gene>
<dbReference type="HAMAP" id="MF_00582">
    <property type="entry name" value="UPF0215"/>
    <property type="match status" value="1"/>
</dbReference>
<evidence type="ECO:0000256" key="1">
    <source>
        <dbReference type="HAMAP-Rule" id="MF_00582"/>
    </source>
</evidence>
<evidence type="ECO:0000313" key="2">
    <source>
        <dbReference type="EMBL" id="MDF0591154.1"/>
    </source>
</evidence>
<comment type="similarity">
    <text evidence="1">Belongs to the UPF0215 family.</text>
</comment>
<reference evidence="2 3" key="1">
    <citation type="submission" date="2023-03" db="EMBL/GenBank/DDBJ databases">
        <title>WGS of Methanotrichaceae archaeon Mx.</title>
        <authorList>
            <person name="Sorokin D.Y."/>
            <person name="Merkel A.Y."/>
        </authorList>
    </citation>
    <scope>NUCLEOTIDE SEQUENCE [LARGE SCALE GENOMIC DNA]</scope>
    <source>
        <strain evidence="2 3">Mx</strain>
    </source>
</reference>
<name>A0ABT5X8X4_9EURY</name>
<organism evidence="2 3">
    <name type="scientific">Candidatus Methanocrinis natronophilus</name>
    <dbReference type="NCBI Taxonomy" id="3033396"/>
    <lineage>
        <taxon>Archaea</taxon>
        <taxon>Methanobacteriati</taxon>
        <taxon>Methanobacteriota</taxon>
        <taxon>Stenosarchaea group</taxon>
        <taxon>Methanomicrobia</taxon>
        <taxon>Methanotrichales</taxon>
        <taxon>Methanotrichaceae</taxon>
        <taxon>Methanocrinis</taxon>
    </lineage>
</organism>
<evidence type="ECO:0000313" key="3">
    <source>
        <dbReference type="Proteomes" id="UP001220010"/>
    </source>
</evidence>
<dbReference type="PIRSF" id="PIRSF006380">
    <property type="entry name" value="UCP006380"/>
    <property type="match status" value="1"/>
</dbReference>
<dbReference type="Pfam" id="PF01949">
    <property type="entry name" value="Endo_dU"/>
    <property type="match status" value="1"/>
</dbReference>
<accession>A0ABT5X8X4</accession>
<proteinExistence type="inferred from homology"/>
<comment type="caution">
    <text evidence="2">The sequence shown here is derived from an EMBL/GenBank/DDBJ whole genome shotgun (WGS) entry which is preliminary data.</text>
</comment>
<dbReference type="PANTHER" id="PTHR39518:SF2">
    <property type="entry name" value="UPF0215 PROTEIN MJ1150"/>
    <property type="match status" value="1"/>
</dbReference>
<dbReference type="EMBL" id="JARFPK010000028">
    <property type="protein sequence ID" value="MDF0591154.1"/>
    <property type="molecule type" value="Genomic_DNA"/>
</dbReference>